<dbReference type="EMBL" id="JBBPBN010000093">
    <property type="protein sequence ID" value="KAK8980608.1"/>
    <property type="molecule type" value="Genomic_DNA"/>
</dbReference>
<comment type="caution">
    <text evidence="2">The sequence shown here is derived from an EMBL/GenBank/DDBJ whole genome shotgun (WGS) entry which is preliminary data.</text>
</comment>
<sequence length="83" mass="9025">MDSSTTTSLEAFTSPSSASAQVGLVCSSSHPEKVDNPSVDAMPYNHWHSSVEAYLEHPLQSDVHFYNQPSPFSKRLPCSSPIS</sequence>
<accession>A0ABR2NWN1</accession>
<feature type="region of interest" description="Disordered" evidence="1">
    <location>
        <begin position="1"/>
        <end position="20"/>
    </location>
</feature>
<evidence type="ECO:0000313" key="3">
    <source>
        <dbReference type="Proteomes" id="UP001396334"/>
    </source>
</evidence>
<dbReference type="Proteomes" id="UP001396334">
    <property type="component" value="Unassembled WGS sequence"/>
</dbReference>
<name>A0ABR2NWN1_9ROSI</name>
<evidence type="ECO:0000313" key="2">
    <source>
        <dbReference type="EMBL" id="KAK8980608.1"/>
    </source>
</evidence>
<protein>
    <submittedName>
        <fullName evidence="2">Uncharacterized protein</fullName>
    </submittedName>
</protein>
<keyword evidence="3" id="KW-1185">Reference proteome</keyword>
<proteinExistence type="predicted"/>
<organism evidence="2 3">
    <name type="scientific">Hibiscus sabdariffa</name>
    <name type="common">roselle</name>
    <dbReference type="NCBI Taxonomy" id="183260"/>
    <lineage>
        <taxon>Eukaryota</taxon>
        <taxon>Viridiplantae</taxon>
        <taxon>Streptophyta</taxon>
        <taxon>Embryophyta</taxon>
        <taxon>Tracheophyta</taxon>
        <taxon>Spermatophyta</taxon>
        <taxon>Magnoliopsida</taxon>
        <taxon>eudicotyledons</taxon>
        <taxon>Gunneridae</taxon>
        <taxon>Pentapetalae</taxon>
        <taxon>rosids</taxon>
        <taxon>malvids</taxon>
        <taxon>Malvales</taxon>
        <taxon>Malvaceae</taxon>
        <taxon>Malvoideae</taxon>
        <taxon>Hibiscus</taxon>
    </lineage>
</organism>
<reference evidence="2 3" key="1">
    <citation type="journal article" date="2024" name="G3 (Bethesda)">
        <title>Genome assembly of Hibiscus sabdariffa L. provides insights into metabolisms of medicinal natural products.</title>
        <authorList>
            <person name="Kim T."/>
        </authorList>
    </citation>
    <scope>NUCLEOTIDE SEQUENCE [LARGE SCALE GENOMIC DNA]</scope>
    <source>
        <strain evidence="2">TK-2024</strain>
        <tissue evidence="2">Old leaves</tissue>
    </source>
</reference>
<evidence type="ECO:0000256" key="1">
    <source>
        <dbReference type="SAM" id="MobiDB-lite"/>
    </source>
</evidence>
<gene>
    <name evidence="2" type="ORF">V6N11_063208</name>
</gene>